<feature type="transmembrane region" description="Helical" evidence="1">
    <location>
        <begin position="85"/>
        <end position="103"/>
    </location>
</feature>
<sequence length="154" mass="17928">MARTLSKIALIKSLIIGILKGLLYFILVFIIVKWLITSYLIPLMIGKYGMDFGNSISIDYSILLFFILFSVFSELLNKHVPYGRAFSKLFIIMYTYIILTSISEQEFRLTSEYSELKLNILPLVNTLLYLTIVFSVANMLHILSREYKNKKKDY</sequence>
<evidence type="ECO:0000313" key="2">
    <source>
        <dbReference type="EMBL" id="HGM59439.1"/>
    </source>
</evidence>
<evidence type="ECO:0000256" key="1">
    <source>
        <dbReference type="SAM" id="Phobius"/>
    </source>
</evidence>
<dbReference type="EMBL" id="DTBJ01000064">
    <property type="protein sequence ID" value="HGM59439.1"/>
    <property type="molecule type" value="Genomic_DNA"/>
</dbReference>
<feature type="transmembrane region" description="Helical" evidence="1">
    <location>
        <begin position="21"/>
        <end position="45"/>
    </location>
</feature>
<dbReference type="AlphaFoldDB" id="A0A7C4H705"/>
<protein>
    <submittedName>
        <fullName evidence="2">Uncharacterized protein</fullName>
    </submittedName>
</protein>
<feature type="transmembrane region" description="Helical" evidence="1">
    <location>
        <begin position="57"/>
        <end position="76"/>
    </location>
</feature>
<organism evidence="2">
    <name type="scientific">Staphylothermus marinus</name>
    <dbReference type="NCBI Taxonomy" id="2280"/>
    <lineage>
        <taxon>Archaea</taxon>
        <taxon>Thermoproteota</taxon>
        <taxon>Thermoprotei</taxon>
        <taxon>Desulfurococcales</taxon>
        <taxon>Desulfurococcaceae</taxon>
        <taxon>Staphylothermus</taxon>
    </lineage>
</organism>
<keyword evidence="1" id="KW-0472">Membrane</keyword>
<keyword evidence="1" id="KW-1133">Transmembrane helix</keyword>
<reference evidence="2" key="1">
    <citation type="journal article" date="2020" name="mSystems">
        <title>Genome- and Community-Level Interaction Insights into Carbon Utilization and Element Cycling Functions of Hydrothermarchaeota in Hydrothermal Sediment.</title>
        <authorList>
            <person name="Zhou Z."/>
            <person name="Liu Y."/>
            <person name="Xu W."/>
            <person name="Pan J."/>
            <person name="Luo Z.H."/>
            <person name="Li M."/>
        </authorList>
    </citation>
    <scope>NUCLEOTIDE SEQUENCE [LARGE SCALE GENOMIC DNA]</scope>
    <source>
        <strain evidence="2">SpSt-642</strain>
    </source>
</reference>
<gene>
    <name evidence="2" type="ORF">ENU14_07695</name>
</gene>
<comment type="caution">
    <text evidence="2">The sequence shown here is derived from an EMBL/GenBank/DDBJ whole genome shotgun (WGS) entry which is preliminary data.</text>
</comment>
<proteinExistence type="predicted"/>
<accession>A0A7C4H705</accession>
<feature type="transmembrane region" description="Helical" evidence="1">
    <location>
        <begin position="123"/>
        <end position="143"/>
    </location>
</feature>
<name>A0A7C4H705_STAMA</name>
<keyword evidence="1" id="KW-0812">Transmembrane</keyword>